<dbReference type="NCBIfam" id="TIGR01936">
    <property type="entry name" value="nqrA"/>
    <property type="match status" value="1"/>
</dbReference>
<evidence type="ECO:0000256" key="2">
    <source>
        <dbReference type="ARBA" id="ARBA00022967"/>
    </source>
</evidence>
<feature type="domain" description="NqrA N-terminal barrel-sandwich hybrid" evidence="9">
    <location>
        <begin position="3"/>
        <end position="96"/>
    </location>
</feature>
<dbReference type="GO" id="GO:0016655">
    <property type="term" value="F:oxidoreductase activity, acting on NAD(P)H, quinone or similar compound as acceptor"/>
    <property type="evidence" value="ECO:0007669"/>
    <property type="project" value="UniProtKB-UniRule"/>
</dbReference>
<comment type="subunit">
    <text evidence="8">Composed of six subunits; NqrA, NqrB, NqrC, NqrD, NqrE and NqrF.</text>
</comment>
<gene>
    <name evidence="8" type="primary">nqrA</name>
    <name evidence="12" type="ORF">DKW60_10700</name>
</gene>
<organism evidence="12 13">
    <name type="scientific">Leucothrix pacifica</name>
    <dbReference type="NCBI Taxonomy" id="1247513"/>
    <lineage>
        <taxon>Bacteria</taxon>
        <taxon>Pseudomonadati</taxon>
        <taxon>Pseudomonadota</taxon>
        <taxon>Gammaproteobacteria</taxon>
        <taxon>Thiotrichales</taxon>
        <taxon>Thiotrichaceae</taxon>
        <taxon>Leucothrix</taxon>
    </lineage>
</organism>
<protein>
    <recommendedName>
        <fullName evidence="8">Na(+)-translocating NADH-quinone reductase subunit A</fullName>
        <shortName evidence="8">Na(+)-NQR subunit A</shortName>
        <shortName evidence="8">Na(+)-translocating NQR subunit A</shortName>
        <ecNumber evidence="8">7.2.1.1</ecNumber>
    </recommendedName>
    <alternativeName>
        <fullName evidence="8">NQR complex subunit A</fullName>
    </alternativeName>
    <alternativeName>
        <fullName evidence="8">NQR-1 subunit A</fullName>
    </alternativeName>
</protein>
<evidence type="ECO:0000256" key="7">
    <source>
        <dbReference type="ARBA" id="ARBA00023201"/>
    </source>
</evidence>
<feature type="domain" description="Na(+)-translocating NADH-quinone reductase subunit A C-terminal" evidence="10">
    <location>
        <begin position="264"/>
        <end position="312"/>
    </location>
</feature>
<dbReference type="Pfam" id="PF11973">
    <property type="entry name" value="NQRA_SLBB"/>
    <property type="match status" value="1"/>
</dbReference>
<evidence type="ECO:0000256" key="6">
    <source>
        <dbReference type="ARBA" id="ARBA00023075"/>
    </source>
</evidence>
<keyword evidence="4 8" id="KW-0915">Sodium</keyword>
<evidence type="ECO:0000256" key="5">
    <source>
        <dbReference type="ARBA" id="ARBA00023065"/>
    </source>
</evidence>
<comment type="caution">
    <text evidence="12">The sequence shown here is derived from an EMBL/GenBank/DDBJ whole genome shotgun (WGS) entry which is preliminary data.</text>
</comment>
<comment type="similarity">
    <text evidence="8">Belongs to the NqrA family.</text>
</comment>
<dbReference type="PANTHER" id="PTHR37839:SF1">
    <property type="entry name" value="NA(+)-TRANSLOCATING NADH-QUINONE REDUCTASE SUBUNIT A"/>
    <property type="match status" value="1"/>
</dbReference>
<dbReference type="InterPro" id="IPR022615">
    <property type="entry name" value="NqrA_C_domain"/>
</dbReference>
<dbReference type="OrthoDB" id="9774536at2"/>
<keyword evidence="1 8" id="KW-0813">Transport</keyword>
<keyword evidence="13" id="KW-1185">Reference proteome</keyword>
<evidence type="ECO:0000313" key="12">
    <source>
        <dbReference type="EMBL" id="PWQ97192.1"/>
    </source>
</evidence>
<evidence type="ECO:0000256" key="1">
    <source>
        <dbReference type="ARBA" id="ARBA00022448"/>
    </source>
</evidence>
<evidence type="ECO:0000256" key="3">
    <source>
        <dbReference type="ARBA" id="ARBA00023027"/>
    </source>
</evidence>
<keyword evidence="2 8" id="KW-1278">Translocase</keyword>
<dbReference type="AlphaFoldDB" id="A0A317CLL0"/>
<keyword evidence="7 8" id="KW-0739">Sodium transport</keyword>
<dbReference type="RefSeq" id="WP_109837650.1">
    <property type="nucleotide sequence ID" value="NZ_QGKM01000027.1"/>
</dbReference>
<dbReference type="Proteomes" id="UP000245539">
    <property type="component" value="Unassembled WGS sequence"/>
</dbReference>
<evidence type="ECO:0000313" key="13">
    <source>
        <dbReference type="Proteomes" id="UP000245539"/>
    </source>
</evidence>
<dbReference type="GO" id="GO:0006814">
    <property type="term" value="P:sodium ion transport"/>
    <property type="evidence" value="ECO:0007669"/>
    <property type="project" value="UniProtKB-UniRule"/>
</dbReference>
<comment type="catalytic activity">
    <reaction evidence="8">
        <text>a ubiquinone + n Na(+)(in) + NADH + H(+) = a ubiquinol + n Na(+)(out) + NAD(+)</text>
        <dbReference type="Rhea" id="RHEA:47748"/>
        <dbReference type="Rhea" id="RHEA-COMP:9565"/>
        <dbReference type="Rhea" id="RHEA-COMP:9566"/>
        <dbReference type="ChEBI" id="CHEBI:15378"/>
        <dbReference type="ChEBI" id="CHEBI:16389"/>
        <dbReference type="ChEBI" id="CHEBI:17976"/>
        <dbReference type="ChEBI" id="CHEBI:29101"/>
        <dbReference type="ChEBI" id="CHEBI:57540"/>
        <dbReference type="ChEBI" id="CHEBI:57945"/>
        <dbReference type="EC" id="7.2.1.1"/>
    </reaction>
</comment>
<dbReference type="NCBIfam" id="NF003759">
    <property type="entry name" value="PRK05352.1-2"/>
    <property type="match status" value="1"/>
</dbReference>
<dbReference type="EC" id="7.2.1.1" evidence="8"/>
<dbReference type="PANTHER" id="PTHR37839">
    <property type="entry name" value="NA(+)-TRANSLOCATING NADH-QUINONE REDUCTASE SUBUNIT A"/>
    <property type="match status" value="1"/>
</dbReference>
<keyword evidence="3 8" id="KW-0520">NAD</keyword>
<evidence type="ECO:0000259" key="11">
    <source>
        <dbReference type="Pfam" id="PF24836"/>
    </source>
</evidence>
<dbReference type="EMBL" id="QGKM01000027">
    <property type="protein sequence ID" value="PWQ97192.1"/>
    <property type="molecule type" value="Genomic_DNA"/>
</dbReference>
<accession>A0A317CLL0</accession>
<evidence type="ECO:0000259" key="10">
    <source>
        <dbReference type="Pfam" id="PF11973"/>
    </source>
</evidence>
<dbReference type="InterPro" id="IPR056147">
    <property type="entry name" value="NQRA_N"/>
</dbReference>
<evidence type="ECO:0000256" key="8">
    <source>
        <dbReference type="HAMAP-Rule" id="MF_00425"/>
    </source>
</evidence>
<keyword evidence="5 8" id="KW-0406">Ion transport</keyword>
<comment type="function">
    <text evidence="8">NQR complex catalyzes the reduction of ubiquinone-1 to ubiquinol by two successive reactions, coupled with the transport of Na(+) ions from the cytoplasm to the periplasm. NqrA to NqrE are probably involved in the second step, the conversion of ubisemiquinone to ubiquinol.</text>
</comment>
<sequence length="451" mass="49490">MMKIETGLDVPISGRPIQSIDSVSPTITKVALLGRDFHGLRPSMQVKVGDKVKIGQTLFTDKKNPGVNYTSPGAGTISAINRGAKRVLQSIIIDLDDSEESINSPKYDADQLDELDASDIRRNMQESGAWTAFRTRPNSKVPLADAEPVHIYVNAMDTSPLAADPSIIVNERAEDFQNGLTLLSKLTKGHVYVCHEAGKSIPQTSYRNVLYREFSGVHPAGLVGTHMHMIEPAGIDREMWHMNYQDVIALGSLFTSGKRCVDRVISLAGPSVKNPRLLRVRMGACTSEIVEGEIDSGDVRVISGSVLGGFRAAGWSAYLGRYSLQVSVIPEGEPRQLLHWVNPTLNQFSVMNVFFNSVNRAKGKLFPMSSTQNGSPRAMVPIGNFEEVMPLDILPTQLLRALLVRDTETAKSLGCMELDEEDLALCTFVCHGKYEYGPALRACLEMIERDG</sequence>
<dbReference type="HAMAP" id="MF_00425">
    <property type="entry name" value="NqrA"/>
    <property type="match status" value="1"/>
</dbReference>
<keyword evidence="6 8" id="KW-0830">Ubiquinone</keyword>
<evidence type="ECO:0000256" key="4">
    <source>
        <dbReference type="ARBA" id="ARBA00023053"/>
    </source>
</evidence>
<dbReference type="Pfam" id="PF05896">
    <property type="entry name" value="NQRA_N"/>
    <property type="match status" value="1"/>
</dbReference>
<evidence type="ECO:0000259" key="9">
    <source>
        <dbReference type="Pfam" id="PF05896"/>
    </source>
</evidence>
<dbReference type="InterPro" id="IPR056148">
    <property type="entry name" value="NQRA_2nd"/>
</dbReference>
<name>A0A317CLL0_9GAMM</name>
<proteinExistence type="inferred from homology"/>
<reference evidence="12 13" key="1">
    <citation type="submission" date="2018-05" db="EMBL/GenBank/DDBJ databases">
        <title>Leucothrix arctica sp. nov., isolated from Arctic seawater.</title>
        <authorList>
            <person name="Choi A."/>
            <person name="Baek K."/>
        </authorList>
    </citation>
    <scope>NUCLEOTIDE SEQUENCE [LARGE SCALE GENOMIC DNA]</scope>
    <source>
        <strain evidence="12 13">JCM 18388</strain>
    </source>
</reference>
<dbReference type="InterPro" id="IPR008703">
    <property type="entry name" value="NqrA"/>
</dbReference>
<dbReference type="Pfam" id="PF24836">
    <property type="entry name" value="NQRA_2nd"/>
    <property type="match status" value="1"/>
</dbReference>
<feature type="domain" description="NqrA second alpha/beta" evidence="11">
    <location>
        <begin position="116"/>
        <end position="258"/>
    </location>
</feature>